<reference evidence="3 4" key="1">
    <citation type="submission" date="2018-04" db="EMBL/GenBank/DDBJ databases">
        <authorList>
            <person name="Zhang X."/>
            <person name="Yuan J."/>
            <person name="Li F."/>
            <person name="Xiang J."/>
        </authorList>
    </citation>
    <scope>NUCLEOTIDE SEQUENCE [LARGE SCALE GENOMIC DNA]</scope>
    <source>
        <tissue evidence="3">Muscle</tissue>
    </source>
</reference>
<feature type="compositionally biased region" description="Basic and acidic residues" evidence="1">
    <location>
        <begin position="145"/>
        <end position="159"/>
    </location>
</feature>
<dbReference type="EMBL" id="QCYY01000591">
    <property type="protein sequence ID" value="ROT84117.1"/>
    <property type="molecule type" value="Genomic_DNA"/>
</dbReference>
<feature type="compositionally biased region" description="Basic and acidic residues" evidence="1">
    <location>
        <begin position="113"/>
        <end position="127"/>
    </location>
</feature>
<keyword evidence="2" id="KW-0812">Transmembrane</keyword>
<dbReference type="AlphaFoldDB" id="A0A423U5X2"/>
<feature type="transmembrane region" description="Helical" evidence="2">
    <location>
        <begin position="6"/>
        <end position="28"/>
    </location>
</feature>
<keyword evidence="2" id="KW-1133">Transmembrane helix</keyword>
<proteinExistence type="predicted"/>
<feature type="compositionally biased region" description="Polar residues" evidence="1">
    <location>
        <begin position="135"/>
        <end position="144"/>
    </location>
</feature>
<keyword evidence="4" id="KW-1185">Reference proteome</keyword>
<evidence type="ECO:0000313" key="3">
    <source>
        <dbReference type="EMBL" id="ROT84117.1"/>
    </source>
</evidence>
<protein>
    <submittedName>
        <fullName evidence="3">Uncharacterized protein</fullName>
    </submittedName>
</protein>
<comment type="caution">
    <text evidence="3">The sequence shown here is derived from an EMBL/GenBank/DDBJ whole genome shotgun (WGS) entry which is preliminary data.</text>
</comment>
<keyword evidence="2" id="KW-0472">Membrane</keyword>
<name>A0A423U5X2_PENVA</name>
<evidence type="ECO:0000256" key="1">
    <source>
        <dbReference type="SAM" id="MobiDB-lite"/>
    </source>
</evidence>
<reference evidence="3 4" key="2">
    <citation type="submission" date="2019-01" db="EMBL/GenBank/DDBJ databases">
        <title>The decoding of complex shrimp genome reveals the adaptation for benthos swimmer, frequently molting mechanism and breeding impact on genome.</title>
        <authorList>
            <person name="Sun Y."/>
            <person name="Gao Y."/>
            <person name="Yu Y."/>
        </authorList>
    </citation>
    <scope>NUCLEOTIDE SEQUENCE [LARGE SCALE GENOMIC DNA]</scope>
    <source>
        <tissue evidence="3">Muscle</tissue>
    </source>
</reference>
<accession>A0A423U5X2</accession>
<feature type="compositionally biased region" description="Low complexity" evidence="1">
    <location>
        <begin position="312"/>
        <end position="337"/>
    </location>
</feature>
<evidence type="ECO:0000256" key="2">
    <source>
        <dbReference type="SAM" id="Phobius"/>
    </source>
</evidence>
<evidence type="ECO:0000313" key="4">
    <source>
        <dbReference type="Proteomes" id="UP000283509"/>
    </source>
</evidence>
<gene>
    <name evidence="3" type="ORF">C7M84_022693</name>
</gene>
<dbReference type="Proteomes" id="UP000283509">
    <property type="component" value="Unassembled WGS sequence"/>
</dbReference>
<feature type="region of interest" description="Disordered" evidence="1">
    <location>
        <begin position="312"/>
        <end position="340"/>
    </location>
</feature>
<organism evidence="3 4">
    <name type="scientific">Penaeus vannamei</name>
    <name type="common">Whiteleg shrimp</name>
    <name type="synonym">Litopenaeus vannamei</name>
    <dbReference type="NCBI Taxonomy" id="6689"/>
    <lineage>
        <taxon>Eukaryota</taxon>
        <taxon>Metazoa</taxon>
        <taxon>Ecdysozoa</taxon>
        <taxon>Arthropoda</taxon>
        <taxon>Crustacea</taxon>
        <taxon>Multicrustacea</taxon>
        <taxon>Malacostraca</taxon>
        <taxon>Eumalacostraca</taxon>
        <taxon>Eucarida</taxon>
        <taxon>Decapoda</taxon>
        <taxon>Dendrobranchiata</taxon>
        <taxon>Penaeoidea</taxon>
        <taxon>Penaeidae</taxon>
        <taxon>Penaeus</taxon>
    </lineage>
</organism>
<sequence>MAAKCFHPWTLNFTLASLVLLSFAGIFLNNHTLLKTTYRIPITHADSNASEQHGGLTLLQRGGLTNAKEPADHCNTLPCNDEFAEPASLASLTSLNYNRSSILSQSLGGERQGNSRENGEDFSEKAPTRPGGHAGSNSLHYSSTEVRKLEKKEDEDKVTGGHPRTRTQSERTSKLLVLFWTPFWDRRDLWEPTITRHGRLKESGCPTWSCEYVWKWAEVNQREEEAAFVFFSRDFYDVPPAASRAPALDLDGAEVAGLRLICSSALAPPIGACQAPPASRRLGLKAPPLGLRPSAPSSALFSSSSAIGASARLRPSRPFSSRLRPSAPSSALSPPGSAHRRPLGFSSALFSSRLRPSAPSSALFSSRLRPSAPSSALFLQAPPIGAFYALFSSRLRPSAPSSALLLQAPPSPPSSALFSSRLRPSAPSRGSSLFSSSAHRRLLVPFSPPAPPIALFSSSSAIAPSKAPPKGSAHRAF</sequence>
<feature type="region of interest" description="Disordered" evidence="1">
    <location>
        <begin position="104"/>
        <end position="169"/>
    </location>
</feature>